<dbReference type="EMBL" id="SZQL01000001">
    <property type="protein sequence ID" value="TKK71471.1"/>
    <property type="molecule type" value="Genomic_DNA"/>
</dbReference>
<comment type="caution">
    <text evidence="1">The sequence shown here is derived from an EMBL/GenBank/DDBJ whole genome shotgun (WGS) entry which is preliminary data.</text>
</comment>
<evidence type="ECO:0000313" key="1">
    <source>
        <dbReference type="EMBL" id="TKK71471.1"/>
    </source>
</evidence>
<gene>
    <name evidence="1" type="ORF">FC093_00120</name>
</gene>
<evidence type="ECO:0008006" key="3">
    <source>
        <dbReference type="Google" id="ProtNLM"/>
    </source>
</evidence>
<protein>
    <recommendedName>
        <fullName evidence="3">T9SS type A sorting domain-containing protein</fullName>
    </recommendedName>
</protein>
<reference evidence="1 2" key="1">
    <citation type="submission" date="2019-05" db="EMBL/GenBank/DDBJ databases">
        <title>Panacibacter sp. strain 17mud1-8 Genome sequencing and assembly.</title>
        <authorList>
            <person name="Chhetri G."/>
        </authorList>
    </citation>
    <scope>NUCLEOTIDE SEQUENCE [LARGE SCALE GENOMIC DNA]</scope>
    <source>
        <strain evidence="1 2">17mud1-8</strain>
    </source>
</reference>
<dbReference type="RefSeq" id="WP_137259710.1">
    <property type="nucleotide sequence ID" value="NZ_SZQL01000001.1"/>
</dbReference>
<evidence type="ECO:0000313" key="2">
    <source>
        <dbReference type="Proteomes" id="UP000305848"/>
    </source>
</evidence>
<dbReference type="OrthoDB" id="677236at2"/>
<organism evidence="1 2">
    <name type="scientific">Ilyomonas limi</name>
    <dbReference type="NCBI Taxonomy" id="2575867"/>
    <lineage>
        <taxon>Bacteria</taxon>
        <taxon>Pseudomonadati</taxon>
        <taxon>Bacteroidota</taxon>
        <taxon>Chitinophagia</taxon>
        <taxon>Chitinophagales</taxon>
        <taxon>Chitinophagaceae</taxon>
        <taxon>Ilyomonas</taxon>
    </lineage>
</organism>
<dbReference type="Proteomes" id="UP000305848">
    <property type="component" value="Unassembled WGS sequence"/>
</dbReference>
<dbReference type="AlphaFoldDB" id="A0A4U3L868"/>
<sequence length="84" mass="9229">MLAQHSISALSDGLSYIDIVADCSGQLVVKILDIQGKMAKTIKETIGEGAQKLSIKVDDLKKGNYVMNIFNDFGFVKSIRYTKC</sequence>
<proteinExistence type="predicted"/>
<accession>A0A4U3L868</accession>
<keyword evidence="2" id="KW-1185">Reference proteome</keyword>
<name>A0A4U3L868_9BACT</name>